<dbReference type="InterPro" id="IPR000683">
    <property type="entry name" value="Gfo/Idh/MocA-like_OxRdtase_N"/>
</dbReference>
<dbReference type="Gene3D" id="3.30.360.10">
    <property type="entry name" value="Dihydrodipicolinate Reductase, domain 2"/>
    <property type="match status" value="1"/>
</dbReference>
<keyword evidence="2" id="KW-0560">Oxidoreductase</keyword>
<name>A0A318H659_9BURK</name>
<evidence type="ECO:0000259" key="4">
    <source>
        <dbReference type="Pfam" id="PF22725"/>
    </source>
</evidence>
<dbReference type="NCBIfam" id="TIGR04380">
    <property type="entry name" value="myo_inos_iolG"/>
    <property type="match status" value="1"/>
</dbReference>
<keyword evidence="6" id="KW-1185">Reference proteome</keyword>
<feature type="domain" description="Gfo/Idh/MocA-like oxidoreductase N-terminal" evidence="3">
    <location>
        <begin position="2"/>
        <end position="120"/>
    </location>
</feature>
<dbReference type="SUPFAM" id="SSF55347">
    <property type="entry name" value="Glyceraldehyde-3-phosphate dehydrogenase-like, C-terminal domain"/>
    <property type="match status" value="1"/>
</dbReference>
<protein>
    <submittedName>
        <fullName evidence="5">Myo-inositol 2-dehydrogenase</fullName>
    </submittedName>
</protein>
<dbReference type="OrthoDB" id="9793050at2"/>
<evidence type="ECO:0000256" key="1">
    <source>
        <dbReference type="ARBA" id="ARBA00010928"/>
    </source>
</evidence>
<feature type="domain" description="GFO/IDH/MocA-like oxidoreductase" evidence="4">
    <location>
        <begin position="130"/>
        <end position="249"/>
    </location>
</feature>
<dbReference type="EMBL" id="QJJS01000001">
    <property type="protein sequence ID" value="PXW99457.1"/>
    <property type="molecule type" value="Genomic_DNA"/>
</dbReference>
<dbReference type="GO" id="GO:0000166">
    <property type="term" value="F:nucleotide binding"/>
    <property type="evidence" value="ECO:0007669"/>
    <property type="project" value="InterPro"/>
</dbReference>
<organism evidence="5 6">
    <name type="scientific">Sphaerotilus hippei</name>
    <dbReference type="NCBI Taxonomy" id="744406"/>
    <lineage>
        <taxon>Bacteria</taxon>
        <taxon>Pseudomonadati</taxon>
        <taxon>Pseudomonadota</taxon>
        <taxon>Betaproteobacteria</taxon>
        <taxon>Burkholderiales</taxon>
        <taxon>Sphaerotilaceae</taxon>
        <taxon>Sphaerotilus</taxon>
    </lineage>
</organism>
<dbReference type="GO" id="GO:0005737">
    <property type="term" value="C:cytoplasm"/>
    <property type="evidence" value="ECO:0007669"/>
    <property type="project" value="TreeGrafter"/>
</dbReference>
<accession>A0A318H659</accession>
<dbReference type="InterPro" id="IPR055170">
    <property type="entry name" value="GFO_IDH_MocA-like_dom"/>
</dbReference>
<evidence type="ECO:0000256" key="2">
    <source>
        <dbReference type="ARBA" id="ARBA00023002"/>
    </source>
</evidence>
<dbReference type="InterPro" id="IPR030827">
    <property type="entry name" value="Myo_inos_IolG"/>
</dbReference>
<dbReference type="Pfam" id="PF22725">
    <property type="entry name" value="GFO_IDH_MocA_C3"/>
    <property type="match status" value="1"/>
</dbReference>
<dbReference type="GO" id="GO:0016491">
    <property type="term" value="F:oxidoreductase activity"/>
    <property type="evidence" value="ECO:0007669"/>
    <property type="project" value="UniProtKB-KW"/>
</dbReference>
<evidence type="ECO:0000259" key="3">
    <source>
        <dbReference type="Pfam" id="PF01408"/>
    </source>
</evidence>
<dbReference type="AlphaFoldDB" id="A0A318H659"/>
<comment type="caution">
    <text evidence="5">The sequence shown here is derived from an EMBL/GenBank/DDBJ whole genome shotgun (WGS) entry which is preliminary data.</text>
</comment>
<proteinExistence type="inferred from homology"/>
<comment type="similarity">
    <text evidence="1">Belongs to the Gfo/Idh/MocA family.</text>
</comment>
<reference evidence="5 6" key="1">
    <citation type="submission" date="2018-05" db="EMBL/GenBank/DDBJ databases">
        <title>Genomic Encyclopedia of Type Strains, Phase IV (KMG-IV): sequencing the most valuable type-strain genomes for metagenomic binning, comparative biology and taxonomic classification.</title>
        <authorList>
            <person name="Goeker M."/>
        </authorList>
    </citation>
    <scope>NUCLEOTIDE SEQUENCE [LARGE SCALE GENOMIC DNA]</scope>
    <source>
        <strain evidence="5 6">DSM 566</strain>
    </source>
</reference>
<dbReference type="GO" id="GO:0006740">
    <property type="term" value="P:NADPH regeneration"/>
    <property type="evidence" value="ECO:0007669"/>
    <property type="project" value="TreeGrafter"/>
</dbReference>
<dbReference type="Gene3D" id="3.40.50.720">
    <property type="entry name" value="NAD(P)-binding Rossmann-like Domain"/>
    <property type="match status" value="1"/>
</dbReference>
<sequence>MIRVAVLGAGRIGQIHAANVAANPLAQLVAVVDPIDASARKLADKLGCEASTDAEATIARADVDAVVIGTPSDTHAYLMLLAARAGKAVLCEKPVDNDLAKADAAVAELKALGAKVMMAFNRRFDPSNIELRRAIDAGDIGEVRQVIISSRDPGLPPRDYVAHSGGIFRDMAIHDFDMARFLLGEEPVEVYAKASRVVDPALMEEFDDYDTLMVIMQTASGKQCHINCCREASYGYDQRFEILGAKGMLMNDNLRPSTVRRYNAQETEALPPLLNFFLQRYTDAYRNELDAFLKALDAGTAMPTSPWDGRQALRLAEAAIESVKTGRAVVV</sequence>
<dbReference type="InterPro" id="IPR036291">
    <property type="entry name" value="NAD(P)-bd_dom_sf"/>
</dbReference>
<dbReference type="Proteomes" id="UP000247811">
    <property type="component" value="Unassembled WGS sequence"/>
</dbReference>
<dbReference type="Pfam" id="PF01408">
    <property type="entry name" value="GFO_IDH_MocA"/>
    <property type="match status" value="1"/>
</dbReference>
<dbReference type="SUPFAM" id="SSF51735">
    <property type="entry name" value="NAD(P)-binding Rossmann-fold domains"/>
    <property type="match status" value="1"/>
</dbReference>
<dbReference type="PANTHER" id="PTHR42840:SF3">
    <property type="entry name" value="BINDING ROSSMANN FOLD OXIDOREDUCTASE, PUTATIVE (AFU_ORTHOLOGUE AFUA_2G10240)-RELATED"/>
    <property type="match status" value="1"/>
</dbReference>
<evidence type="ECO:0000313" key="5">
    <source>
        <dbReference type="EMBL" id="PXW99457.1"/>
    </source>
</evidence>
<evidence type="ECO:0000313" key="6">
    <source>
        <dbReference type="Proteomes" id="UP000247811"/>
    </source>
</evidence>
<dbReference type="PANTHER" id="PTHR42840">
    <property type="entry name" value="NAD(P)-BINDING ROSSMANN-FOLD SUPERFAMILY PROTEIN-RELATED"/>
    <property type="match status" value="1"/>
</dbReference>
<gene>
    <name evidence="5" type="ORF">C7444_101287</name>
</gene>
<dbReference type="RefSeq" id="WP_110399025.1">
    <property type="nucleotide sequence ID" value="NZ_QJJS01000001.1"/>
</dbReference>